<feature type="compositionally biased region" description="Basic and acidic residues" evidence="1">
    <location>
        <begin position="62"/>
        <end position="95"/>
    </location>
</feature>
<feature type="compositionally biased region" description="Polar residues" evidence="1">
    <location>
        <begin position="32"/>
        <end position="47"/>
    </location>
</feature>
<organism evidence="2 3">
    <name type="scientific">Pisolithus microcarpus 441</name>
    <dbReference type="NCBI Taxonomy" id="765257"/>
    <lineage>
        <taxon>Eukaryota</taxon>
        <taxon>Fungi</taxon>
        <taxon>Dikarya</taxon>
        <taxon>Basidiomycota</taxon>
        <taxon>Agaricomycotina</taxon>
        <taxon>Agaricomycetes</taxon>
        <taxon>Agaricomycetidae</taxon>
        <taxon>Boletales</taxon>
        <taxon>Sclerodermatineae</taxon>
        <taxon>Pisolithaceae</taxon>
        <taxon>Pisolithus</taxon>
    </lineage>
</organism>
<dbReference type="EMBL" id="KN834027">
    <property type="protein sequence ID" value="KIK13004.1"/>
    <property type="molecule type" value="Genomic_DNA"/>
</dbReference>
<evidence type="ECO:0000256" key="1">
    <source>
        <dbReference type="SAM" id="MobiDB-lite"/>
    </source>
</evidence>
<dbReference type="AlphaFoldDB" id="A0A0C9YGJ6"/>
<reference evidence="3" key="2">
    <citation type="submission" date="2015-01" db="EMBL/GenBank/DDBJ databases">
        <title>Evolutionary Origins and Diversification of the Mycorrhizal Mutualists.</title>
        <authorList>
            <consortium name="DOE Joint Genome Institute"/>
            <consortium name="Mycorrhizal Genomics Consortium"/>
            <person name="Kohler A."/>
            <person name="Kuo A."/>
            <person name="Nagy L.G."/>
            <person name="Floudas D."/>
            <person name="Copeland A."/>
            <person name="Barry K.W."/>
            <person name="Cichocki N."/>
            <person name="Veneault-Fourrey C."/>
            <person name="LaButti K."/>
            <person name="Lindquist E.A."/>
            <person name="Lipzen A."/>
            <person name="Lundell T."/>
            <person name="Morin E."/>
            <person name="Murat C."/>
            <person name="Riley R."/>
            <person name="Ohm R."/>
            <person name="Sun H."/>
            <person name="Tunlid A."/>
            <person name="Henrissat B."/>
            <person name="Grigoriev I.V."/>
            <person name="Hibbett D.S."/>
            <person name="Martin F."/>
        </authorList>
    </citation>
    <scope>NUCLEOTIDE SEQUENCE [LARGE SCALE GENOMIC DNA]</scope>
    <source>
        <strain evidence="3">441</strain>
    </source>
</reference>
<evidence type="ECO:0000313" key="2">
    <source>
        <dbReference type="EMBL" id="KIK13004.1"/>
    </source>
</evidence>
<feature type="region of interest" description="Disordered" evidence="1">
    <location>
        <begin position="1"/>
        <end position="95"/>
    </location>
</feature>
<accession>A0A0C9YGJ6</accession>
<keyword evidence="3" id="KW-1185">Reference proteome</keyword>
<reference evidence="2 3" key="1">
    <citation type="submission" date="2014-04" db="EMBL/GenBank/DDBJ databases">
        <authorList>
            <consortium name="DOE Joint Genome Institute"/>
            <person name="Kuo A."/>
            <person name="Kohler A."/>
            <person name="Costa M.D."/>
            <person name="Nagy L.G."/>
            <person name="Floudas D."/>
            <person name="Copeland A."/>
            <person name="Barry K.W."/>
            <person name="Cichocki N."/>
            <person name="Veneault-Fourrey C."/>
            <person name="LaButti K."/>
            <person name="Lindquist E.A."/>
            <person name="Lipzen A."/>
            <person name="Lundell T."/>
            <person name="Morin E."/>
            <person name="Murat C."/>
            <person name="Sun H."/>
            <person name="Tunlid A."/>
            <person name="Henrissat B."/>
            <person name="Grigoriev I.V."/>
            <person name="Hibbett D.S."/>
            <person name="Martin F."/>
            <person name="Nordberg H.P."/>
            <person name="Cantor M.N."/>
            <person name="Hua S.X."/>
        </authorList>
    </citation>
    <scope>NUCLEOTIDE SEQUENCE [LARGE SCALE GENOMIC DNA]</scope>
    <source>
        <strain evidence="2 3">441</strain>
    </source>
</reference>
<dbReference type="HOGENOM" id="CLU_2373590_0_0_1"/>
<evidence type="ECO:0000313" key="3">
    <source>
        <dbReference type="Proteomes" id="UP000054018"/>
    </source>
</evidence>
<sequence length="95" mass="10416">MFWGSGPSKDGEQPKALRNERVDSGAVVIAGNQLSSTANAARGSGTNAGYGDDGRYGSSIRSSERASSDRSSESDYRAKYKELERKERESRRRRP</sequence>
<dbReference type="Proteomes" id="UP000054018">
    <property type="component" value="Unassembled WGS sequence"/>
</dbReference>
<feature type="compositionally biased region" description="Basic and acidic residues" evidence="1">
    <location>
        <begin position="9"/>
        <end position="23"/>
    </location>
</feature>
<proteinExistence type="predicted"/>
<gene>
    <name evidence="2" type="ORF">PISMIDRAFT_18285</name>
</gene>
<protein>
    <submittedName>
        <fullName evidence="2">Uncharacterized protein</fullName>
    </submittedName>
</protein>
<name>A0A0C9YGJ6_9AGAM</name>